<dbReference type="InterPro" id="IPR010037">
    <property type="entry name" value="FkbH_domain"/>
</dbReference>
<dbReference type="InterPro" id="IPR010033">
    <property type="entry name" value="HAD_SF_ppase_IIIC"/>
</dbReference>
<dbReference type="InterPro" id="IPR023214">
    <property type="entry name" value="HAD_sf"/>
</dbReference>
<accession>A0A150WYR6</accession>
<evidence type="ECO:0008006" key="3">
    <source>
        <dbReference type="Google" id="ProtNLM"/>
    </source>
</evidence>
<reference evidence="1" key="1">
    <citation type="submission" date="2016-01" db="EMBL/GenBank/DDBJ databases">
        <title>Genome sequencing of Roseivirga ehrenbergii KMM 6017.</title>
        <authorList>
            <person name="Selvaratnam C."/>
            <person name="Thevarajoo S."/>
            <person name="Goh K.M."/>
            <person name="Ee R."/>
            <person name="Chan K.-G."/>
            <person name="Chong C.S."/>
        </authorList>
    </citation>
    <scope>NUCLEOTIDE SEQUENCE [LARGE SCALE GENOMIC DNA]</scope>
    <source>
        <strain evidence="1">KMM 6017</strain>
    </source>
</reference>
<comment type="caution">
    <text evidence="1">The sequence shown here is derived from an EMBL/GenBank/DDBJ whole genome shotgun (WGS) entry which is preliminary data.</text>
</comment>
<dbReference type="NCBIfam" id="TIGR01686">
    <property type="entry name" value="FkbH"/>
    <property type="match status" value="1"/>
</dbReference>
<organism evidence="1 2">
    <name type="scientific">Roseivirga ehrenbergii (strain DSM 102268 / JCM 13514 / KCTC 12282 / NCIMB 14502 / KMM 6017)</name>
    <dbReference type="NCBI Taxonomy" id="279360"/>
    <lineage>
        <taxon>Bacteria</taxon>
        <taxon>Pseudomonadati</taxon>
        <taxon>Bacteroidota</taxon>
        <taxon>Cytophagia</taxon>
        <taxon>Cytophagales</taxon>
        <taxon>Roseivirgaceae</taxon>
        <taxon>Roseivirga</taxon>
    </lineage>
</organism>
<dbReference type="Gene3D" id="3.40.50.1000">
    <property type="entry name" value="HAD superfamily/HAD-like"/>
    <property type="match status" value="1"/>
</dbReference>
<sequence length="519" mass="60436">MGLGKKTPQKTLKIQFKQWGVLASQGNCLLFDFSEAESYEKKDLKVATAIANTPIQSLKKKLIQKRYSVKKNKVKQNLNANNLLPDYFLIECYNPSDQSITLTLTIRNEDPKFSKIPFQYKVEINSGYNKELIPFTEIEKRIRTKLDFRIDLTPENIDETHPLYFGLLEFVQFKDHKPTQKKLSKIKCIVWDLDNTLWHGILTESGVSDLRLRSGVTNVLASLEEKGILNSIASKNKHEDAIQVLEHFGLSEYFVFPKISWQPKSNSIRELIKDLNISIDTLLFVDDSKFEREEVKNIFPNIKVLDAEYIDSILGLDEVQTNATDESKNRKSFYLREAQRKQEAENFDGEYLTFLKSCEIKLTLLSLEKEFFQRVFELTQRTNQMNFSGNLYEEGRIEKIASDPNLDTYVMQCADKFGDYGIVGFAIIDKEKNQLIDLMFSCRIQSKRIEHAFINFCLNKYLPKDDFRVKYKKTERNKFSAQVFDDFAFETEKKLEDTHFLIFKSNKSIPSNDVVEVIK</sequence>
<evidence type="ECO:0000313" key="2">
    <source>
        <dbReference type="Proteomes" id="UP000075583"/>
    </source>
</evidence>
<name>A0A150WYR6_ROSEK</name>
<proteinExistence type="predicted"/>
<dbReference type="STRING" id="279360.MB14_09935"/>
<dbReference type="Proteomes" id="UP000075583">
    <property type="component" value="Unassembled WGS sequence"/>
</dbReference>
<dbReference type="EMBL" id="LQZQ01000050">
    <property type="protein sequence ID" value="KYG71629.1"/>
    <property type="molecule type" value="Genomic_DNA"/>
</dbReference>
<dbReference type="SUPFAM" id="SSF56784">
    <property type="entry name" value="HAD-like"/>
    <property type="match status" value="1"/>
</dbReference>
<dbReference type="Pfam" id="PF13419">
    <property type="entry name" value="HAD_2"/>
    <property type="match status" value="1"/>
</dbReference>
<keyword evidence="2" id="KW-1185">Reference proteome</keyword>
<dbReference type="InterPro" id="IPR036412">
    <property type="entry name" value="HAD-like_sf"/>
</dbReference>
<dbReference type="InterPro" id="IPR041492">
    <property type="entry name" value="HAD_2"/>
</dbReference>
<dbReference type="AlphaFoldDB" id="A0A150WYR6"/>
<protein>
    <recommendedName>
        <fullName evidence="3">FCP1 homology domain-containing protein</fullName>
    </recommendedName>
</protein>
<evidence type="ECO:0000313" key="1">
    <source>
        <dbReference type="EMBL" id="KYG71629.1"/>
    </source>
</evidence>
<gene>
    <name evidence="1" type="ORF">MB14_09935</name>
</gene>
<dbReference type="NCBIfam" id="TIGR01681">
    <property type="entry name" value="HAD-SF-IIIC"/>
    <property type="match status" value="1"/>
</dbReference>